<feature type="compositionally biased region" description="Basic and acidic residues" evidence="2">
    <location>
        <begin position="101"/>
        <end position="115"/>
    </location>
</feature>
<dbReference type="InterPro" id="IPR049712">
    <property type="entry name" value="Poly_export"/>
</dbReference>
<keyword evidence="5" id="KW-1185">Reference proteome</keyword>
<feature type="domain" description="Polysaccharide export protein N-terminal" evidence="3">
    <location>
        <begin position="63"/>
        <end position="175"/>
    </location>
</feature>
<organism evidence="4 5">
    <name type="scientific">Fimbriiglobus ruber</name>
    <dbReference type="NCBI Taxonomy" id="1908690"/>
    <lineage>
        <taxon>Bacteria</taxon>
        <taxon>Pseudomonadati</taxon>
        <taxon>Planctomycetota</taxon>
        <taxon>Planctomycetia</taxon>
        <taxon>Gemmatales</taxon>
        <taxon>Gemmataceae</taxon>
        <taxon>Fimbriiglobus</taxon>
    </lineage>
</organism>
<dbReference type="GO" id="GO:0015159">
    <property type="term" value="F:polysaccharide transmembrane transporter activity"/>
    <property type="evidence" value="ECO:0007669"/>
    <property type="project" value="InterPro"/>
</dbReference>
<dbReference type="Gene3D" id="3.30.1950.10">
    <property type="entry name" value="wza like domain"/>
    <property type="match status" value="1"/>
</dbReference>
<dbReference type="EMBL" id="NIDE01000014">
    <property type="protein sequence ID" value="OWK37647.1"/>
    <property type="molecule type" value="Genomic_DNA"/>
</dbReference>
<keyword evidence="1" id="KW-0732">Signal</keyword>
<name>A0A225DN87_9BACT</name>
<proteinExistence type="predicted"/>
<evidence type="ECO:0000256" key="1">
    <source>
        <dbReference type="ARBA" id="ARBA00022729"/>
    </source>
</evidence>
<dbReference type="AlphaFoldDB" id="A0A225DN87"/>
<accession>A0A225DN87</accession>
<sequence>MTGARGWLGRAAFALLAGLGLIPAGCMTPGGPLAAHTAANTPPIVVPPPGTVARELDKITLPEYVIEPPDVLVINAVILFRPDPKKKDIVDLPEIPAPGDKAADKDKGGKEKSLPPDKLNSNEKLYSLPIQPVWGEYTVRPDGTVFLGVYGSVQVAGYTLRQAAAAIRESLAKQVFPDAEGVKRDSLLVVLDVTQYNSKKYYVILDGGGYGEQVIPIPIMGSETVLDALGNVYGLPAVASKRNIWVARRTPHVGQPEQILPVDWVGITQHGVTQTNYQIMPGDRVYVKAQRIIAFDTTLARIISPIERVLGITLLGSSTVNQIGARGPGF</sequence>
<dbReference type="Proteomes" id="UP000214646">
    <property type="component" value="Unassembled WGS sequence"/>
</dbReference>
<gene>
    <name evidence="4" type="ORF">FRUB_06767</name>
</gene>
<dbReference type="OrthoDB" id="279464at2"/>
<evidence type="ECO:0000256" key="2">
    <source>
        <dbReference type="SAM" id="MobiDB-lite"/>
    </source>
</evidence>
<evidence type="ECO:0000259" key="3">
    <source>
        <dbReference type="Pfam" id="PF02563"/>
    </source>
</evidence>
<dbReference type="Gene3D" id="3.10.560.10">
    <property type="entry name" value="Outer membrane lipoprotein wza domain like"/>
    <property type="match status" value="1"/>
</dbReference>
<dbReference type="InterPro" id="IPR003715">
    <property type="entry name" value="Poly_export_N"/>
</dbReference>
<dbReference type="PANTHER" id="PTHR33619:SF3">
    <property type="entry name" value="POLYSACCHARIDE EXPORT PROTEIN GFCE-RELATED"/>
    <property type="match status" value="1"/>
</dbReference>
<evidence type="ECO:0000313" key="4">
    <source>
        <dbReference type="EMBL" id="OWK37647.1"/>
    </source>
</evidence>
<dbReference type="Pfam" id="PF02563">
    <property type="entry name" value="Poly_export"/>
    <property type="match status" value="1"/>
</dbReference>
<evidence type="ECO:0000313" key="5">
    <source>
        <dbReference type="Proteomes" id="UP000214646"/>
    </source>
</evidence>
<reference evidence="5" key="1">
    <citation type="submission" date="2017-06" db="EMBL/GenBank/DDBJ databases">
        <title>Genome analysis of Fimbriiglobus ruber SP5, the first member of the order Planctomycetales with confirmed chitinolytic capability.</title>
        <authorList>
            <person name="Ravin N.V."/>
            <person name="Rakitin A.L."/>
            <person name="Ivanova A.A."/>
            <person name="Beletsky A.V."/>
            <person name="Kulichevskaya I.S."/>
            <person name="Mardanov A.V."/>
            <person name="Dedysh S.N."/>
        </authorList>
    </citation>
    <scope>NUCLEOTIDE SEQUENCE [LARGE SCALE GENOMIC DNA]</scope>
    <source>
        <strain evidence="5">SP5</strain>
    </source>
</reference>
<dbReference type="RefSeq" id="WP_088257517.1">
    <property type="nucleotide sequence ID" value="NZ_NIDE01000014.1"/>
</dbReference>
<feature type="region of interest" description="Disordered" evidence="2">
    <location>
        <begin position="90"/>
        <end position="121"/>
    </location>
</feature>
<comment type="caution">
    <text evidence="4">The sequence shown here is derived from an EMBL/GenBank/DDBJ whole genome shotgun (WGS) entry which is preliminary data.</text>
</comment>
<dbReference type="PANTHER" id="PTHR33619">
    <property type="entry name" value="POLYSACCHARIDE EXPORT PROTEIN GFCE-RELATED"/>
    <property type="match status" value="1"/>
</dbReference>
<protein>
    <submittedName>
        <fullName evidence="4">Putative polysaccharide export protein</fullName>
    </submittedName>
</protein>